<dbReference type="EMBL" id="JOKG01000001">
    <property type="protein sequence ID" value="KEQ16060.1"/>
    <property type="molecule type" value="Genomic_DNA"/>
</dbReference>
<name>A0A081NC87_9GAMM</name>
<proteinExistence type="predicted"/>
<sequence length="82" mass="9443">MGKSDKLKDQLKNATKTYPWSDLVTLMKQLGYERKEMAGSRVRFYHSGTGHLIRLHKPHPENYLKGGALKDVRLALKQEGYI</sequence>
<dbReference type="GO" id="GO:0003729">
    <property type="term" value="F:mRNA binding"/>
    <property type="evidence" value="ECO:0007669"/>
    <property type="project" value="InterPro"/>
</dbReference>
<dbReference type="Proteomes" id="UP000028006">
    <property type="component" value="Unassembled WGS sequence"/>
</dbReference>
<dbReference type="AlphaFoldDB" id="A0A081NC87"/>
<dbReference type="InterPro" id="IPR012933">
    <property type="entry name" value="HicA_mRNA_interferase"/>
</dbReference>
<keyword evidence="2" id="KW-1185">Reference proteome</keyword>
<comment type="caution">
    <text evidence="1">The sequence shown here is derived from an EMBL/GenBank/DDBJ whole genome shotgun (WGS) entry which is preliminary data.</text>
</comment>
<dbReference type="RefSeq" id="WP_034873312.1">
    <property type="nucleotide sequence ID" value="NZ_JOKG01000001.1"/>
</dbReference>
<organism evidence="1 2">
    <name type="scientific">Endozoicomonas montiporae</name>
    <dbReference type="NCBI Taxonomy" id="1027273"/>
    <lineage>
        <taxon>Bacteria</taxon>
        <taxon>Pseudomonadati</taxon>
        <taxon>Pseudomonadota</taxon>
        <taxon>Gammaproteobacteria</taxon>
        <taxon>Oceanospirillales</taxon>
        <taxon>Endozoicomonadaceae</taxon>
        <taxon>Endozoicomonas</taxon>
    </lineage>
</organism>
<dbReference type="eggNOG" id="ENOG5032CWA">
    <property type="taxonomic scope" value="Bacteria"/>
</dbReference>
<reference evidence="1 2" key="1">
    <citation type="submission" date="2014-06" db="EMBL/GenBank/DDBJ databases">
        <title>Whole Genome Sequences of Three Symbiotic Endozoicomonas Bacteria.</title>
        <authorList>
            <person name="Neave M.J."/>
            <person name="Apprill A."/>
            <person name="Voolstra C.R."/>
        </authorList>
    </citation>
    <scope>NUCLEOTIDE SEQUENCE [LARGE SCALE GENOMIC DNA]</scope>
    <source>
        <strain evidence="1 2">LMG 24815</strain>
    </source>
</reference>
<evidence type="ECO:0000313" key="2">
    <source>
        <dbReference type="Proteomes" id="UP000028006"/>
    </source>
</evidence>
<gene>
    <name evidence="1" type="ORF">GZ77_06245</name>
</gene>
<accession>A0A081NC87</accession>
<evidence type="ECO:0000313" key="1">
    <source>
        <dbReference type="EMBL" id="KEQ16060.1"/>
    </source>
</evidence>
<dbReference type="Pfam" id="PF07927">
    <property type="entry name" value="HicA_toxin"/>
    <property type="match status" value="1"/>
</dbReference>
<protein>
    <submittedName>
        <fullName evidence="1">HicA</fullName>
    </submittedName>
</protein>